<organism evidence="1 2">
    <name type="scientific">Flavobacterium branchiophilum</name>
    <dbReference type="NCBI Taxonomy" id="55197"/>
    <lineage>
        <taxon>Bacteria</taxon>
        <taxon>Pseudomonadati</taxon>
        <taxon>Bacteroidota</taxon>
        <taxon>Flavobacteriia</taxon>
        <taxon>Flavobacteriales</taxon>
        <taxon>Flavobacteriaceae</taxon>
        <taxon>Flavobacterium</taxon>
    </lineage>
</organism>
<dbReference type="Proteomes" id="UP000320773">
    <property type="component" value="Unassembled WGS sequence"/>
</dbReference>
<reference evidence="1 2" key="1">
    <citation type="submission" date="2019-06" db="EMBL/GenBank/DDBJ databases">
        <title>Genomic Encyclopedia of Archaeal and Bacterial Type Strains, Phase II (KMG-II): from individual species to whole genera.</title>
        <authorList>
            <person name="Goeker M."/>
        </authorList>
    </citation>
    <scope>NUCLEOTIDE SEQUENCE [LARGE SCALE GENOMIC DNA]</scope>
    <source>
        <strain evidence="1 2">DSM 24789</strain>
    </source>
</reference>
<evidence type="ECO:0000313" key="1">
    <source>
        <dbReference type="EMBL" id="TQM39765.1"/>
    </source>
</evidence>
<name>A0A543G136_9FLAO</name>
<gene>
    <name evidence="1" type="ORF">BC670_0596</name>
</gene>
<dbReference type="RefSeq" id="WP_089079588.1">
    <property type="nucleotide sequence ID" value="NZ_VFPJ01000001.1"/>
</dbReference>
<dbReference type="EMBL" id="VFPJ01000001">
    <property type="protein sequence ID" value="TQM39765.1"/>
    <property type="molecule type" value="Genomic_DNA"/>
</dbReference>
<protein>
    <submittedName>
        <fullName evidence="1">Uncharacterized protein DUF1353</fullName>
    </submittedName>
</protein>
<dbReference type="Pfam" id="PF07087">
    <property type="entry name" value="DUF1353"/>
    <property type="match status" value="1"/>
</dbReference>
<evidence type="ECO:0000313" key="2">
    <source>
        <dbReference type="Proteomes" id="UP000320773"/>
    </source>
</evidence>
<proteinExistence type="predicted"/>
<comment type="caution">
    <text evidence="1">The sequence shown here is derived from an EMBL/GenBank/DDBJ whole genome shotgun (WGS) entry which is preliminary data.</text>
</comment>
<sequence length="80" mass="9436">MICKLETIKKNLVKGRNPVKKTRVYGIDNVNLYRLIVAVRVQLSNGDVIKIPRHYVWDLASVPRVFWWLCPQILMQNLLF</sequence>
<dbReference type="InterPro" id="IPR010767">
    <property type="entry name" value="Phage_CGC-2007_Cje0229"/>
</dbReference>
<accession>A0A543G136</accession>
<dbReference type="AlphaFoldDB" id="A0A543G136"/>